<dbReference type="CDD" id="cd01144">
    <property type="entry name" value="BtuF"/>
    <property type="match status" value="1"/>
</dbReference>
<evidence type="ECO:0000256" key="1">
    <source>
        <dbReference type="ARBA" id="ARBA00022448"/>
    </source>
</evidence>
<dbReference type="NCBIfam" id="NF002894">
    <property type="entry name" value="PRK03379.1"/>
    <property type="match status" value="1"/>
</dbReference>
<gene>
    <name evidence="5 7" type="primary">btuF</name>
    <name evidence="7" type="ORF">K6958_04360</name>
</gene>
<feature type="domain" description="Fe/B12 periplasmic-binding" evidence="6">
    <location>
        <begin position="25"/>
        <end position="266"/>
    </location>
</feature>
<dbReference type="RefSeq" id="WP_434085190.1">
    <property type="nucleotide sequence ID" value="NZ_CP082904.1"/>
</dbReference>
<comment type="subcellular location">
    <subcellularLocation>
        <location evidence="5">Periplasm</location>
    </subcellularLocation>
</comment>
<evidence type="ECO:0000313" key="7">
    <source>
        <dbReference type="EMBL" id="UQY44928.1"/>
    </source>
</evidence>
<feature type="signal peptide" evidence="5">
    <location>
        <begin position="1"/>
        <end position="20"/>
    </location>
</feature>
<dbReference type="Pfam" id="PF01497">
    <property type="entry name" value="Peripla_BP_2"/>
    <property type="match status" value="1"/>
</dbReference>
<comment type="similarity">
    <text evidence="5">Belongs to the BtuF family.</text>
</comment>
<dbReference type="NCBIfam" id="NF038402">
    <property type="entry name" value="TroA_like"/>
    <property type="match status" value="1"/>
</dbReference>
<protein>
    <recommendedName>
        <fullName evidence="5">Vitamin B12-binding protein</fullName>
    </recommendedName>
</protein>
<keyword evidence="3 5" id="KW-0574">Periplasm</keyword>
<keyword evidence="4 5" id="KW-1015">Disulfide bond</keyword>
<dbReference type="HAMAP" id="MF_01000">
    <property type="entry name" value="BtuF"/>
    <property type="match status" value="1"/>
</dbReference>
<dbReference type="PANTHER" id="PTHR30535:SF34">
    <property type="entry name" value="MOLYBDATE-BINDING PROTEIN MOLA"/>
    <property type="match status" value="1"/>
</dbReference>
<dbReference type="Gene3D" id="3.40.50.1980">
    <property type="entry name" value="Nitrogenase molybdenum iron protein domain"/>
    <property type="match status" value="2"/>
</dbReference>
<evidence type="ECO:0000313" key="8">
    <source>
        <dbReference type="Proteomes" id="UP001056635"/>
    </source>
</evidence>
<evidence type="ECO:0000256" key="3">
    <source>
        <dbReference type="ARBA" id="ARBA00022764"/>
    </source>
</evidence>
<evidence type="ECO:0000256" key="5">
    <source>
        <dbReference type="HAMAP-Rule" id="MF_01000"/>
    </source>
</evidence>
<dbReference type="InterPro" id="IPR054828">
    <property type="entry name" value="Vit_B12_bind_prot"/>
</dbReference>
<evidence type="ECO:0000256" key="4">
    <source>
        <dbReference type="ARBA" id="ARBA00023157"/>
    </source>
</evidence>
<comment type="subunit">
    <text evidence="5">The complex is composed of two ATP-binding proteins (BtuD), two transmembrane proteins (BtuC) and a solute-binding protein (BtuF).</text>
</comment>
<keyword evidence="1 5" id="KW-0813">Transport</keyword>
<reference evidence="7" key="1">
    <citation type="submission" date="2021-09" db="EMBL/GenBank/DDBJ databases">
        <title>First case of bloodstream infection caused by Mixta hanseatica sp. nov., a member of the Erwiniaceae family.</title>
        <authorList>
            <person name="Both A."/>
            <person name="Huang J."/>
            <person name="Wenzel P."/>
            <person name="Aepfelbacher M."/>
            <person name="Rohde H."/>
            <person name="Christner M."/>
            <person name="Hentschke M."/>
        </authorList>
    </citation>
    <scope>NUCLEOTIDE SEQUENCE</scope>
    <source>
        <strain evidence="7">X22927</strain>
    </source>
</reference>
<dbReference type="PANTHER" id="PTHR30535">
    <property type="entry name" value="VITAMIN B12-BINDING PROTEIN"/>
    <property type="match status" value="1"/>
</dbReference>
<comment type="caution">
    <text evidence="5">Lacks conserved residue(s) required for the propagation of feature annotation.</text>
</comment>
<comment type="function">
    <text evidence="5">Part of the ABC transporter complex BtuCDF involved in vitamin B12 import. Binds vitamin B12 and delivers it to the periplasmic surface of BtuC.</text>
</comment>
<dbReference type="InterPro" id="IPR023544">
    <property type="entry name" value="ABC_transptr_vit_B12-bd"/>
</dbReference>
<keyword evidence="2 5" id="KW-0732">Signal</keyword>
<dbReference type="InterPro" id="IPR002491">
    <property type="entry name" value="ABC_transptr_periplasmic_BD"/>
</dbReference>
<proteinExistence type="inferred from homology"/>
<organism evidence="7 8">
    <name type="scientific">Mixta hanseatica</name>
    <dbReference type="NCBI Taxonomy" id="2872648"/>
    <lineage>
        <taxon>Bacteria</taxon>
        <taxon>Pseudomonadati</taxon>
        <taxon>Pseudomonadota</taxon>
        <taxon>Gammaproteobacteria</taxon>
        <taxon>Enterobacterales</taxon>
        <taxon>Erwiniaceae</taxon>
        <taxon>Mixta</taxon>
    </lineage>
</organism>
<dbReference type="SUPFAM" id="SSF53807">
    <property type="entry name" value="Helical backbone' metal receptor"/>
    <property type="match status" value="1"/>
</dbReference>
<feature type="disulfide bond" evidence="5">
    <location>
        <begin position="183"/>
        <end position="259"/>
    </location>
</feature>
<sequence precursor="true">MAKHVICLLALWLFSSLALAVGAPRVITLAPHLTELAFAAGITPVAVSAWSDYPPEAKSLEQVANWQGIKLERILALKPDLVLAWRGGSPQRQIDQLRALGVEVIWLDPNSVDSIVAALHQLAAWSPAPQQAHRAAEDLAARFAALRQRYANPTHRRVFLQFGQQPLFTAARATLQNQLLTLCGGENIFAASAAPWPQVSREQVLARHPDMIVIPGDSHAAAQIGRFWQPQLSVPVVAIPEDWLSRPGPRSVLAAEKLCQALQPDKH</sequence>
<evidence type="ECO:0000259" key="6">
    <source>
        <dbReference type="PROSITE" id="PS50983"/>
    </source>
</evidence>
<accession>A0ABY4R9F5</accession>
<feature type="site" description="Important for BtuC binding" evidence="5">
    <location>
        <position position="72"/>
    </location>
</feature>
<name>A0ABY4R9F5_9GAMM</name>
<dbReference type="EMBL" id="CP082904">
    <property type="protein sequence ID" value="UQY44928.1"/>
    <property type="molecule type" value="Genomic_DNA"/>
</dbReference>
<feature type="site" description="Important for BtuC binding" evidence="5">
    <location>
        <position position="202"/>
    </location>
</feature>
<dbReference type="Proteomes" id="UP001056635">
    <property type="component" value="Chromosome"/>
</dbReference>
<evidence type="ECO:0000256" key="2">
    <source>
        <dbReference type="ARBA" id="ARBA00022729"/>
    </source>
</evidence>
<keyword evidence="8" id="KW-1185">Reference proteome</keyword>
<feature type="chain" id="PRO_5044905143" description="Vitamin B12-binding protein" evidence="5">
    <location>
        <begin position="21"/>
        <end position="267"/>
    </location>
</feature>
<dbReference type="InterPro" id="IPR050902">
    <property type="entry name" value="ABC_Transporter_SBP"/>
</dbReference>
<dbReference type="PROSITE" id="PS50983">
    <property type="entry name" value="FE_B12_PBP"/>
    <property type="match status" value="1"/>
</dbReference>